<dbReference type="CDD" id="cd03794">
    <property type="entry name" value="GT4_WbuB-like"/>
    <property type="match status" value="1"/>
</dbReference>
<protein>
    <submittedName>
        <fullName evidence="4">Putative glycosyl transferase</fullName>
    </submittedName>
</protein>
<sequence>MPKQPSTLKRLIHLGSFALSSFFPLMAQRRWKPDRIIGVVPTLFCTPGMRLLGKLSGARTLLHIQDYEVDAMLGLGMAGKGKGGKVARLASAFERSGLHNVDYVSTISRSMMNKAQEKGVAAEKVIFFPNWSEVARFRDVAPADVAALRAQLGLAEAHKIVLYSGNIGEKQGLENVIDAAAALSDKPWQFVIVGQGGGKARLEKMARERGLQNIQFFPLQSYDALPALLKMADCHLVVQKRGAADAVLPSKLTNILAVGGNAVITAEAHTELGQLCTSLPGIAVCVEPESVPALVAGIEQALDDAQREHGSP</sequence>
<evidence type="ECO:0000256" key="1">
    <source>
        <dbReference type="ARBA" id="ARBA00022679"/>
    </source>
</evidence>
<dbReference type="Pfam" id="PF13579">
    <property type="entry name" value="Glyco_trans_4_4"/>
    <property type="match status" value="1"/>
</dbReference>
<dbReference type="SUPFAM" id="SSF53756">
    <property type="entry name" value="UDP-Glycosyltransferase/glycogen phosphorylase"/>
    <property type="match status" value="1"/>
</dbReference>
<dbReference type="GO" id="GO:0016757">
    <property type="term" value="F:glycosyltransferase activity"/>
    <property type="evidence" value="ECO:0007669"/>
    <property type="project" value="InterPro"/>
</dbReference>
<evidence type="ECO:0000259" key="2">
    <source>
        <dbReference type="Pfam" id="PF00534"/>
    </source>
</evidence>
<feature type="domain" description="Glycosyl transferase family 1" evidence="2">
    <location>
        <begin position="147"/>
        <end position="307"/>
    </location>
</feature>
<dbReference type="PANTHER" id="PTHR46401">
    <property type="entry name" value="GLYCOSYLTRANSFERASE WBBK-RELATED"/>
    <property type="match status" value="1"/>
</dbReference>
<dbReference type="PANTHER" id="PTHR46401:SF2">
    <property type="entry name" value="GLYCOSYLTRANSFERASE WBBK-RELATED"/>
    <property type="match status" value="1"/>
</dbReference>
<accession>A0A4U9I742</accession>
<evidence type="ECO:0000259" key="3">
    <source>
        <dbReference type="Pfam" id="PF13579"/>
    </source>
</evidence>
<proteinExistence type="predicted"/>
<dbReference type="InterPro" id="IPR001296">
    <property type="entry name" value="Glyco_trans_1"/>
</dbReference>
<dbReference type="NCBIfam" id="NF007640">
    <property type="entry name" value="PRK10307.1"/>
    <property type="match status" value="1"/>
</dbReference>
<evidence type="ECO:0000313" key="4">
    <source>
        <dbReference type="EMBL" id="VTP71139.1"/>
    </source>
</evidence>
<keyword evidence="1 4" id="KW-0808">Transferase</keyword>
<organism evidence="4 5">
    <name type="scientific">Leclercia adecarboxylata</name>
    <dbReference type="NCBI Taxonomy" id="83655"/>
    <lineage>
        <taxon>Bacteria</taxon>
        <taxon>Pseudomonadati</taxon>
        <taxon>Pseudomonadota</taxon>
        <taxon>Gammaproteobacteria</taxon>
        <taxon>Enterobacterales</taxon>
        <taxon>Enterobacteriaceae</taxon>
        <taxon>Leclercia</taxon>
    </lineage>
</organism>
<name>A0A4U9I742_9ENTR</name>
<dbReference type="Pfam" id="PF00534">
    <property type="entry name" value="Glycos_transf_1"/>
    <property type="match status" value="1"/>
</dbReference>
<dbReference type="InterPro" id="IPR028098">
    <property type="entry name" value="Glyco_trans_4-like_N"/>
</dbReference>
<dbReference type="Gene3D" id="3.40.50.2000">
    <property type="entry name" value="Glycogen Phosphorylase B"/>
    <property type="match status" value="2"/>
</dbReference>
<evidence type="ECO:0000313" key="5">
    <source>
        <dbReference type="Proteomes" id="UP000310719"/>
    </source>
</evidence>
<dbReference type="EMBL" id="LR590464">
    <property type="protein sequence ID" value="VTP71139.1"/>
    <property type="molecule type" value="Genomic_DNA"/>
</dbReference>
<dbReference type="AlphaFoldDB" id="A0A4U9I742"/>
<dbReference type="GO" id="GO:0009103">
    <property type="term" value="P:lipopolysaccharide biosynthetic process"/>
    <property type="evidence" value="ECO:0007669"/>
    <property type="project" value="TreeGrafter"/>
</dbReference>
<dbReference type="Proteomes" id="UP000310719">
    <property type="component" value="Chromosome"/>
</dbReference>
<feature type="domain" description="Glycosyltransferase subfamily 4-like N-terminal" evidence="3">
    <location>
        <begin position="6"/>
        <end position="131"/>
    </location>
</feature>
<gene>
    <name evidence="4" type="ORF">NCTC13032_04882</name>
</gene>
<reference evidence="4 5" key="1">
    <citation type="submission" date="2019-05" db="EMBL/GenBank/DDBJ databases">
        <authorList>
            <consortium name="Pathogen Informatics"/>
        </authorList>
    </citation>
    <scope>NUCLEOTIDE SEQUENCE [LARGE SCALE GENOMIC DNA]</scope>
    <source>
        <strain evidence="4 5">NCTC13032</strain>
    </source>
</reference>
<dbReference type="STRING" id="83655.APT61_07715"/>